<dbReference type="AlphaFoldDB" id="A0A367X551"/>
<evidence type="ECO:0000313" key="1">
    <source>
        <dbReference type="EMBL" id="RCK48798.1"/>
    </source>
</evidence>
<dbReference type="OrthoDB" id="9811423at2"/>
<dbReference type="RefSeq" id="WP_114096106.1">
    <property type="nucleotide sequence ID" value="NZ_JPWI01000001.1"/>
</dbReference>
<dbReference type="InterPro" id="IPR010710">
    <property type="entry name" value="DUF1289"/>
</dbReference>
<keyword evidence="1" id="KW-0436">Ligase</keyword>
<accession>A0A367X551</accession>
<dbReference type="PANTHER" id="PTHR35175:SF2">
    <property type="entry name" value="DUF1289 DOMAIN-CONTAINING PROTEIN"/>
    <property type="match status" value="1"/>
</dbReference>
<keyword evidence="1" id="KW-0030">Aminoacyl-tRNA synthetase</keyword>
<dbReference type="EMBL" id="JPWI01000001">
    <property type="protein sequence ID" value="RCK48798.1"/>
    <property type="molecule type" value="Genomic_DNA"/>
</dbReference>
<evidence type="ECO:0000313" key="2">
    <source>
        <dbReference type="Proteomes" id="UP000252255"/>
    </source>
</evidence>
<name>A0A367X551_9PROT</name>
<dbReference type="Proteomes" id="UP000252255">
    <property type="component" value="Unassembled WGS sequence"/>
</dbReference>
<protein>
    <submittedName>
        <fullName evidence="1">Prolyl-tRNA synthetase</fullName>
    </submittedName>
</protein>
<organism evidence="1 2">
    <name type="scientific">Thalassospira profundimaris</name>
    <dbReference type="NCBI Taxonomy" id="502049"/>
    <lineage>
        <taxon>Bacteria</taxon>
        <taxon>Pseudomonadati</taxon>
        <taxon>Pseudomonadota</taxon>
        <taxon>Alphaproteobacteria</taxon>
        <taxon>Rhodospirillales</taxon>
        <taxon>Thalassospiraceae</taxon>
        <taxon>Thalassospira</taxon>
    </lineage>
</organism>
<dbReference type="Pfam" id="PF06945">
    <property type="entry name" value="DUF1289"/>
    <property type="match status" value="1"/>
</dbReference>
<sequence length="67" mass="7028">MSVKSPCIGTCVLDPKSGFCLGCFRTGDEIGAWMGLSDGNKKRVISKAQSRQAQLTAASKTAMSTNS</sequence>
<proteinExistence type="predicted"/>
<comment type="caution">
    <text evidence="1">The sequence shown here is derived from an EMBL/GenBank/DDBJ whole genome shotgun (WGS) entry which is preliminary data.</text>
</comment>
<gene>
    <name evidence="1" type="ORF">TH30_00210</name>
</gene>
<dbReference type="PANTHER" id="PTHR35175">
    <property type="entry name" value="DUF1289 DOMAIN-CONTAINING PROTEIN"/>
    <property type="match status" value="1"/>
</dbReference>
<dbReference type="GO" id="GO:0004812">
    <property type="term" value="F:aminoacyl-tRNA ligase activity"/>
    <property type="evidence" value="ECO:0007669"/>
    <property type="project" value="UniProtKB-KW"/>
</dbReference>
<reference evidence="1 2" key="1">
    <citation type="submission" date="2014-07" db="EMBL/GenBank/DDBJ databases">
        <title>Draft genome sequence of Thalassospira profundimaris PR54-5.</title>
        <authorList>
            <person name="Lai Q."/>
            <person name="Shao Z."/>
        </authorList>
    </citation>
    <scope>NUCLEOTIDE SEQUENCE [LARGE SCALE GENOMIC DNA]</scope>
    <source>
        <strain evidence="1 2">PR54-5</strain>
    </source>
</reference>